<comment type="similarity">
    <text evidence="2 11">Belongs to the cysteine synthase/cystathionine beta-synthase family.</text>
</comment>
<organism evidence="13 14">
    <name type="scientific">Candidatus Woesebacteria bacterium RBG_13_36_22</name>
    <dbReference type="NCBI Taxonomy" id="1802478"/>
    <lineage>
        <taxon>Bacteria</taxon>
        <taxon>Candidatus Woeseibacteriota</taxon>
    </lineage>
</organism>
<proteinExistence type="inferred from homology"/>
<evidence type="ECO:0000256" key="7">
    <source>
        <dbReference type="ARBA" id="ARBA00023192"/>
    </source>
</evidence>
<evidence type="ECO:0000256" key="11">
    <source>
        <dbReference type="RuleBase" id="RU003985"/>
    </source>
</evidence>
<dbReference type="InterPro" id="IPR001216">
    <property type="entry name" value="P-phosphate_BS"/>
</dbReference>
<dbReference type="PROSITE" id="PS00901">
    <property type="entry name" value="CYS_SYNTHASE"/>
    <property type="match status" value="1"/>
</dbReference>
<dbReference type="GO" id="GO:0004124">
    <property type="term" value="F:cysteine synthase activity"/>
    <property type="evidence" value="ECO:0007669"/>
    <property type="project" value="UniProtKB-UniRule"/>
</dbReference>
<feature type="binding site" evidence="9">
    <location>
        <begin position="177"/>
        <end position="181"/>
    </location>
    <ligand>
        <name>pyridoxal 5'-phosphate</name>
        <dbReference type="ChEBI" id="CHEBI:597326"/>
    </ligand>
</feature>
<evidence type="ECO:0000256" key="8">
    <source>
        <dbReference type="ARBA" id="ARBA00047931"/>
    </source>
</evidence>
<dbReference type="InterPro" id="IPR001926">
    <property type="entry name" value="TrpB-like_PALP"/>
</dbReference>
<gene>
    <name evidence="13" type="ORF">A2Z67_02885</name>
</gene>
<evidence type="ECO:0000259" key="12">
    <source>
        <dbReference type="Pfam" id="PF00291"/>
    </source>
</evidence>
<evidence type="ECO:0000313" key="14">
    <source>
        <dbReference type="Proteomes" id="UP000176939"/>
    </source>
</evidence>
<dbReference type="SUPFAM" id="SSF53686">
    <property type="entry name" value="Tryptophan synthase beta subunit-like PLP-dependent enzymes"/>
    <property type="match status" value="1"/>
</dbReference>
<feature type="modified residue" description="N6-(pyridoxal phosphate)lysine" evidence="10">
    <location>
        <position position="43"/>
    </location>
</feature>
<comment type="cofactor">
    <cofactor evidence="1 9 11">
        <name>pyridoxal 5'-phosphate</name>
        <dbReference type="ChEBI" id="CHEBI:597326"/>
    </cofactor>
</comment>
<dbReference type="Gene3D" id="3.40.50.1100">
    <property type="match status" value="2"/>
</dbReference>
<comment type="catalytic activity">
    <reaction evidence="8 11">
        <text>O-acetyl-L-serine + hydrogen sulfide = L-cysteine + acetate</text>
        <dbReference type="Rhea" id="RHEA:14829"/>
        <dbReference type="ChEBI" id="CHEBI:29919"/>
        <dbReference type="ChEBI" id="CHEBI:30089"/>
        <dbReference type="ChEBI" id="CHEBI:35235"/>
        <dbReference type="ChEBI" id="CHEBI:58340"/>
        <dbReference type="EC" id="2.5.1.47"/>
    </reaction>
</comment>
<dbReference type="Proteomes" id="UP000176939">
    <property type="component" value="Unassembled WGS sequence"/>
</dbReference>
<keyword evidence="6 9" id="KW-0663">Pyridoxal phosphate</keyword>
<dbReference type="InterPro" id="IPR005859">
    <property type="entry name" value="CysK"/>
</dbReference>
<dbReference type="FunFam" id="3.40.50.1100:FF:000003">
    <property type="entry name" value="Cystathionine beta-synthase"/>
    <property type="match status" value="1"/>
</dbReference>
<dbReference type="Pfam" id="PF00291">
    <property type="entry name" value="PALP"/>
    <property type="match status" value="1"/>
</dbReference>
<sequence length="304" mass="32982">MEKIFNSVLEAVGRTPLVKVKYATGGVGIWAKLEMLNPSGSIKDRMAIFMVEKAEKKKVLRKGMTILEATTGNTGIALAMVAAVKGYKMVAVMPENMTWERQQMVKAFGGEVILTPAEDGPSGAIKKRDFLAQNQNLYWVPGQFENQDNTFSHEIFTGKEIIEQMDGKIDAFVAGVGTGGTLVGIAKALKVERLKTKIIAVEPAESAVLSGKKTGTHNIQGIGEGFIPKLVRKEMIDEVIKVSTQEAVLMVRKLARENGIFAGFSSGANMVAAIRIANKMGAGKRVVTIFPDRGERYLSEGVFN</sequence>
<dbReference type="CDD" id="cd01561">
    <property type="entry name" value="CBS_like"/>
    <property type="match status" value="1"/>
</dbReference>
<evidence type="ECO:0000256" key="5">
    <source>
        <dbReference type="ARBA" id="ARBA00022679"/>
    </source>
</evidence>
<dbReference type="NCBIfam" id="TIGR01139">
    <property type="entry name" value="cysK"/>
    <property type="match status" value="1"/>
</dbReference>
<name>A0A1F7X7W1_9BACT</name>
<feature type="binding site" evidence="9">
    <location>
        <position position="73"/>
    </location>
    <ligand>
        <name>pyridoxal 5'-phosphate</name>
        <dbReference type="ChEBI" id="CHEBI:597326"/>
    </ligand>
</feature>
<evidence type="ECO:0000256" key="3">
    <source>
        <dbReference type="ARBA" id="ARBA00012681"/>
    </source>
</evidence>
<feature type="domain" description="Tryptophan synthase beta chain-like PALP" evidence="12">
    <location>
        <begin position="9"/>
        <end position="292"/>
    </location>
</feature>
<dbReference type="InterPro" id="IPR050214">
    <property type="entry name" value="Cys_Synth/Cystath_Beta-Synth"/>
</dbReference>
<evidence type="ECO:0000256" key="10">
    <source>
        <dbReference type="PIRSR" id="PIRSR605856-51"/>
    </source>
</evidence>
<dbReference type="PANTHER" id="PTHR10314">
    <property type="entry name" value="CYSTATHIONINE BETA-SYNTHASE"/>
    <property type="match status" value="1"/>
</dbReference>
<evidence type="ECO:0000256" key="4">
    <source>
        <dbReference type="ARBA" id="ARBA00022605"/>
    </source>
</evidence>
<feature type="binding site" evidence="9">
    <location>
        <position position="265"/>
    </location>
    <ligand>
        <name>pyridoxal 5'-phosphate</name>
        <dbReference type="ChEBI" id="CHEBI:597326"/>
    </ligand>
</feature>
<dbReference type="InterPro" id="IPR036052">
    <property type="entry name" value="TrpB-like_PALP_sf"/>
</dbReference>
<dbReference type="EMBL" id="MGFQ01000013">
    <property type="protein sequence ID" value="OGM10405.1"/>
    <property type="molecule type" value="Genomic_DNA"/>
</dbReference>
<comment type="caution">
    <text evidence="13">The sequence shown here is derived from an EMBL/GenBank/DDBJ whole genome shotgun (WGS) entry which is preliminary data.</text>
</comment>
<dbReference type="AlphaFoldDB" id="A0A1F7X7W1"/>
<dbReference type="FunFam" id="3.40.50.1100:FF:000118">
    <property type="entry name" value="Related to CYS4-cystathionine beta-synthase"/>
    <property type="match status" value="1"/>
</dbReference>
<keyword evidence="4 11" id="KW-0028">Amino-acid biosynthesis</keyword>
<protein>
    <recommendedName>
        <fullName evidence="3 11">Cysteine synthase</fullName>
        <ecNumber evidence="3 11">2.5.1.47</ecNumber>
    </recommendedName>
</protein>
<reference evidence="13 14" key="1">
    <citation type="journal article" date="2016" name="Nat. Commun.">
        <title>Thousands of microbial genomes shed light on interconnected biogeochemical processes in an aquifer system.</title>
        <authorList>
            <person name="Anantharaman K."/>
            <person name="Brown C.T."/>
            <person name="Hug L.A."/>
            <person name="Sharon I."/>
            <person name="Castelle C.J."/>
            <person name="Probst A.J."/>
            <person name="Thomas B.C."/>
            <person name="Singh A."/>
            <person name="Wilkins M.J."/>
            <person name="Karaoz U."/>
            <person name="Brodie E.L."/>
            <person name="Williams K.H."/>
            <person name="Hubbard S.S."/>
            <person name="Banfield J.F."/>
        </authorList>
    </citation>
    <scope>NUCLEOTIDE SEQUENCE [LARGE SCALE GENOMIC DNA]</scope>
</reference>
<keyword evidence="5 11" id="KW-0808">Transferase</keyword>
<dbReference type="GO" id="GO:0006535">
    <property type="term" value="P:cysteine biosynthetic process from serine"/>
    <property type="evidence" value="ECO:0007669"/>
    <property type="project" value="UniProtKB-UniRule"/>
</dbReference>
<keyword evidence="7 11" id="KW-0198">Cysteine biosynthesis</keyword>
<dbReference type="InterPro" id="IPR005856">
    <property type="entry name" value="Cys_synth"/>
</dbReference>
<accession>A0A1F7X7W1</accession>
<evidence type="ECO:0000256" key="6">
    <source>
        <dbReference type="ARBA" id="ARBA00022898"/>
    </source>
</evidence>
<evidence type="ECO:0000313" key="13">
    <source>
        <dbReference type="EMBL" id="OGM10405.1"/>
    </source>
</evidence>
<evidence type="ECO:0000256" key="2">
    <source>
        <dbReference type="ARBA" id="ARBA00007103"/>
    </source>
</evidence>
<dbReference type="NCBIfam" id="TIGR01136">
    <property type="entry name" value="cysKM"/>
    <property type="match status" value="1"/>
</dbReference>
<evidence type="ECO:0000256" key="9">
    <source>
        <dbReference type="PIRSR" id="PIRSR605856-50"/>
    </source>
</evidence>
<evidence type="ECO:0000256" key="1">
    <source>
        <dbReference type="ARBA" id="ARBA00001933"/>
    </source>
</evidence>
<dbReference type="EC" id="2.5.1.47" evidence="3 11"/>